<dbReference type="AlphaFoldDB" id="A0A3N2CZS1"/>
<evidence type="ECO:0000256" key="1">
    <source>
        <dbReference type="SAM" id="MobiDB-lite"/>
    </source>
</evidence>
<evidence type="ECO:0008006" key="4">
    <source>
        <dbReference type="Google" id="ProtNLM"/>
    </source>
</evidence>
<keyword evidence="3" id="KW-1185">Reference proteome</keyword>
<feature type="compositionally biased region" description="Low complexity" evidence="1">
    <location>
        <begin position="1"/>
        <end position="21"/>
    </location>
</feature>
<feature type="region of interest" description="Disordered" evidence="1">
    <location>
        <begin position="1"/>
        <end position="23"/>
    </location>
</feature>
<evidence type="ECO:0000313" key="3">
    <source>
        <dbReference type="Proteomes" id="UP000281738"/>
    </source>
</evidence>
<dbReference type="OrthoDB" id="4824831at2"/>
<organism evidence="2 3">
    <name type="scientific">Nocardioides aurantiacus</name>
    <dbReference type="NCBI Taxonomy" id="86796"/>
    <lineage>
        <taxon>Bacteria</taxon>
        <taxon>Bacillati</taxon>
        <taxon>Actinomycetota</taxon>
        <taxon>Actinomycetes</taxon>
        <taxon>Propionibacteriales</taxon>
        <taxon>Nocardioidaceae</taxon>
        <taxon>Nocardioides</taxon>
    </lineage>
</organism>
<protein>
    <recommendedName>
        <fullName evidence="4">ANTAR domain-containing protein</fullName>
    </recommendedName>
</protein>
<dbReference type="Proteomes" id="UP000281738">
    <property type="component" value="Unassembled WGS sequence"/>
</dbReference>
<dbReference type="EMBL" id="RKHO01000001">
    <property type="protein sequence ID" value="ROR93020.1"/>
    <property type="molecule type" value="Genomic_DNA"/>
</dbReference>
<gene>
    <name evidence="2" type="ORF">EDD33_3925</name>
</gene>
<reference evidence="2 3" key="1">
    <citation type="submission" date="2018-11" db="EMBL/GenBank/DDBJ databases">
        <title>Sequencing the genomes of 1000 actinobacteria strains.</title>
        <authorList>
            <person name="Klenk H.-P."/>
        </authorList>
    </citation>
    <scope>NUCLEOTIDE SEQUENCE [LARGE SCALE GENOMIC DNA]</scope>
    <source>
        <strain evidence="2 3">DSM 12652</strain>
    </source>
</reference>
<evidence type="ECO:0000313" key="2">
    <source>
        <dbReference type="EMBL" id="ROR93020.1"/>
    </source>
</evidence>
<sequence>MRTTNGTTTGGTVPDTTGTDGPHARTADLEQLERDVRALVPDLVGLSLCRNGPDGPVTLEATTRRVRLLDALQHLDGGPAPTRDRDVTISRTRWPHLARGATAAGVGSTRAASVCEGEVVVGEVHLYAAGDDPFAGVADDLDALLDGAGLCTRLSAAPPTQDSPPEAAPRSLRDDGVVHRVIGQLSVRLGADPITAYDRLEAAARRAGVGCEDLAAVLVDLRP</sequence>
<accession>A0A3N2CZS1</accession>
<proteinExistence type="predicted"/>
<comment type="caution">
    <text evidence="2">The sequence shown here is derived from an EMBL/GenBank/DDBJ whole genome shotgun (WGS) entry which is preliminary data.</text>
</comment>
<name>A0A3N2CZS1_9ACTN</name>
<dbReference type="RefSeq" id="WP_123392745.1">
    <property type="nucleotide sequence ID" value="NZ_RKHO01000001.1"/>
</dbReference>